<feature type="region of interest" description="Disordered" evidence="1">
    <location>
        <begin position="1324"/>
        <end position="1589"/>
    </location>
</feature>
<organism evidence="2 3">
    <name type="scientific">Holothuria leucospilota</name>
    <name type="common">Black long sea cucumber</name>
    <name type="synonym">Mertensiothuria leucospilota</name>
    <dbReference type="NCBI Taxonomy" id="206669"/>
    <lineage>
        <taxon>Eukaryota</taxon>
        <taxon>Metazoa</taxon>
        <taxon>Echinodermata</taxon>
        <taxon>Eleutherozoa</taxon>
        <taxon>Echinozoa</taxon>
        <taxon>Holothuroidea</taxon>
        <taxon>Aspidochirotacea</taxon>
        <taxon>Aspidochirotida</taxon>
        <taxon>Holothuriidae</taxon>
        <taxon>Holothuria</taxon>
    </lineage>
</organism>
<accession>A0A9Q0YKW3</accession>
<feature type="region of interest" description="Disordered" evidence="1">
    <location>
        <begin position="131"/>
        <end position="165"/>
    </location>
</feature>
<feature type="compositionally biased region" description="Basic and acidic residues" evidence="1">
    <location>
        <begin position="1476"/>
        <end position="1490"/>
    </location>
</feature>
<feature type="compositionally biased region" description="Basic and acidic residues" evidence="1">
    <location>
        <begin position="1419"/>
        <end position="1449"/>
    </location>
</feature>
<dbReference type="EMBL" id="JAIZAY010000018">
    <property type="protein sequence ID" value="KAJ8024430.1"/>
    <property type="molecule type" value="Genomic_DNA"/>
</dbReference>
<feature type="compositionally biased region" description="Basic residues" evidence="1">
    <location>
        <begin position="846"/>
        <end position="862"/>
    </location>
</feature>
<dbReference type="OrthoDB" id="5376140at2759"/>
<feature type="compositionally biased region" description="Basic residues" evidence="1">
    <location>
        <begin position="1255"/>
        <end position="1265"/>
    </location>
</feature>
<gene>
    <name evidence="2" type="ORF">HOLleu_34337</name>
</gene>
<feature type="compositionally biased region" description="Acidic residues" evidence="1">
    <location>
        <begin position="1372"/>
        <end position="1385"/>
    </location>
</feature>
<name>A0A9Q0YKW3_HOLLE</name>
<feature type="compositionally biased region" description="Basic residues" evidence="1">
    <location>
        <begin position="799"/>
        <end position="808"/>
    </location>
</feature>
<proteinExistence type="predicted"/>
<feature type="region of interest" description="Disordered" evidence="1">
    <location>
        <begin position="1235"/>
        <end position="1272"/>
    </location>
</feature>
<dbReference type="Proteomes" id="UP001152320">
    <property type="component" value="Chromosome 18"/>
</dbReference>
<protein>
    <submittedName>
        <fullName evidence="2">Uncharacterized protein</fullName>
    </submittedName>
</protein>
<feature type="compositionally biased region" description="Acidic residues" evidence="1">
    <location>
        <begin position="1512"/>
        <end position="1526"/>
    </location>
</feature>
<dbReference type="PANTHER" id="PTHR33480:SF1">
    <property type="entry name" value="TYR RECOMBINASE DOMAIN-CONTAINING PROTEIN"/>
    <property type="match status" value="1"/>
</dbReference>
<evidence type="ECO:0000256" key="1">
    <source>
        <dbReference type="SAM" id="MobiDB-lite"/>
    </source>
</evidence>
<feature type="region of interest" description="Disordered" evidence="1">
    <location>
        <begin position="1164"/>
        <end position="1188"/>
    </location>
</feature>
<comment type="caution">
    <text evidence="2">The sequence shown here is derived from an EMBL/GenBank/DDBJ whole genome shotgun (WGS) entry which is preliminary data.</text>
</comment>
<feature type="compositionally biased region" description="Basic residues" evidence="1">
    <location>
        <begin position="1493"/>
        <end position="1505"/>
    </location>
</feature>
<feature type="compositionally biased region" description="Basic and acidic residues" evidence="1">
    <location>
        <begin position="1341"/>
        <end position="1352"/>
    </location>
</feature>
<reference evidence="2" key="1">
    <citation type="submission" date="2021-10" db="EMBL/GenBank/DDBJ databases">
        <title>Tropical sea cucumber genome reveals ecological adaptation and Cuvierian tubules defense mechanism.</title>
        <authorList>
            <person name="Chen T."/>
        </authorList>
    </citation>
    <scope>NUCLEOTIDE SEQUENCE</scope>
    <source>
        <strain evidence="2">Nanhai2018</strain>
        <tissue evidence="2">Muscle</tissue>
    </source>
</reference>
<sequence>MDGTDCLLGKSGYPMENLSKKTVPFNRTVTNGEDNIANFNDGGDSSDEENEFDWVEVVAMSCEDPINENVGTRPQVKRKKRKNFIKEWKVNEDVQLAKSVEGNLFNASIESINQDGTVTIRFKDTELMMTSTNDNVSSEVSLSRESVEKDSQLTEETEETLDNSSSNLPIKRALFNHIVSVNTSIMNDTGHSLENERVKFAGENSANSDGVPEESRCQARATTVDGVLLLQSNQLSHCPFCRECHRDLSEHFAGEHANFVQVKRWLKKKKKKTKAWLLKKLQNMGNYRHNCDVIRTGAGKMIIGQPIPEDPNPSDFSPCPGCLGFFNRKWLLEHECVSKLRNDVNSRIILISDSKLLLPLSHEMTDSARSFVMQSAQEVGDTIANDSLLCELSHREFARFDLDEEKSAEVKSNILDLSKFLAQLNETISAGDDMQQFIDPDRSHQIVTGLKKFCESMNENGEAFVNMISSLRKCGVVLRAKALEDGNWLLHEKSLKFIDLCDSWMLEMTDGEGNQERLTQALTADIVRTFTEDVVLVWRYLCEVCTTHRELLEDADTSVSSSELRQHVFTFSKVVLAKVLLFNKEEEDCIAAMRLKDFQNRHPPKNGKVEDGTSLNWRDHLFNSLSSVSVKDETGTKKTILLTEDMVECIDLLISKRDVAYISPGNKDVFTLALFNFQGNTITASDCVKEFSNSCGLVFHNLVICPMLSKALAPAVQLTCLSRENSELVSNYLGDHGKEHGENMTLNKEILHILHLMRPLLDRGAFLSPTIDDKGHVSAAENVQEGESQLEETSSPFSPKKRGITSKRKLLECNPSLGEEQENATEEQEDETNRKRKKIEQDSSQRAKKQKKTQKKVQKPRKPFVFQTSYKNGVRQWDKKYYCLFCGEPTAKLPRHLKNRHPSLPQVIEWMAETDLPKKLALLAKIRNMGNCKHNCQVLREGVGRLVVVKRPSTSTDPGQFAPCPDCYGFYARTHLWHHACPLSVNRKGDDGLRSPFIVYSKLLLPVNSASSQSVLTWLAFLKRNEVVEAFVEDWVICEFAQKDLAGKSLTTSRLHITKAKLNMLASVLLELREKSGNKKAELQDFIEPNRFSEVENAIKALTEYDEATSRYSKPHVAERMWQYVKMCSVLIRGTLLELGQLSRLESAWSFGKLCDPKILEASRQCPPRSGKSCSTQKGDSKDESDLTLDGNVNLEEWDVSGQDVDVDAIARLVDGDEMDGLVTCMDDQTQSVLQDGQETDKESDGDTQTGNAVKSKRRRQHSKKQFYSEEEKEAVWRHLGNAIKCNRTPGKMEVLKCKSQEPVLQKRTWSNIKYFCRNTSKSREKARLKNRAANNSVADRVTEELDPAQDKEEQEEEVETQLNNSEKVEENVEEEDDVEEEDRELTDGDTGNQSDVEEVEGTKERLQTEEEDGNSLEDVEKERQETGEKREKRINSEEVEEMREKETADGESQNIGDFEETSKDEDVPESVGVVTRDREVEMNLEERSQKYGLRKMRMRIKKVALNKEQYEDGDDSGREDEEEEVDNVRKGESVAGDDDDDWEPESKKQTHFDNGGGRSDEEYTPSHTTAWKGKKFKSKPRRISQKRPWSEDEKAAVYRHMEVFITTNTLPGKEDVMKCKLQEDVLNGRTWKNVKDFCRNAASARMRKAEANKETSPMENIGPPSVEMEEVSKRRGPATPEEQEAIQKHFKLILRCGLLPNRKVIEKIMWREKLFDGRSWRQLREFCIKERKKLQSKRAKGILS</sequence>
<evidence type="ECO:0000313" key="3">
    <source>
        <dbReference type="Proteomes" id="UP001152320"/>
    </source>
</evidence>
<feature type="compositionally biased region" description="Acidic residues" evidence="1">
    <location>
        <begin position="819"/>
        <end position="830"/>
    </location>
</feature>
<feature type="compositionally biased region" description="Polar residues" evidence="1">
    <location>
        <begin position="785"/>
        <end position="797"/>
    </location>
</feature>
<dbReference type="PANTHER" id="PTHR33480">
    <property type="entry name" value="SET DOMAIN-CONTAINING PROTEIN-RELATED"/>
    <property type="match status" value="1"/>
</dbReference>
<keyword evidence="3" id="KW-1185">Reference proteome</keyword>
<evidence type="ECO:0000313" key="2">
    <source>
        <dbReference type="EMBL" id="KAJ8024430.1"/>
    </source>
</evidence>
<feature type="region of interest" description="Disordered" evidence="1">
    <location>
        <begin position="779"/>
        <end position="863"/>
    </location>
</feature>
<feature type="compositionally biased region" description="Basic residues" evidence="1">
    <location>
        <begin position="1573"/>
        <end position="1586"/>
    </location>
</feature>